<dbReference type="Proteomes" id="UP000077096">
    <property type="component" value="Chromosome"/>
</dbReference>
<sequence>MSQLLGTTSWVIPGTYYENVEYITRKFRNFEFIELLVYTWDDDTYRLFEQEKEHLRKIALERQIKYTVHLPTDNITNVLNAFKYLEMNLDIVNYVLHPFEDCTEKDKKLFRALLSHPKISIENLKERVFNHLRTVFDVGHHILGAKVENSFIDNIVEIHMMGVIEGKDHQKLDLETLDKVYQILSGRLFTVEYLCFEIFDEDELEQSLELWEEFKDKIYNTGSIE</sequence>
<dbReference type="OMA" id="NIVEIHM"/>
<evidence type="ECO:0008006" key="3">
    <source>
        <dbReference type="Google" id="ProtNLM"/>
    </source>
</evidence>
<dbReference type="NCBIfam" id="NF041277">
    <property type="entry name" value="coba_remo_CbiR"/>
    <property type="match status" value="1"/>
</dbReference>
<organism evidence="1 2">
    <name type="scientific">Fervidobacterium pennivorans</name>
    <dbReference type="NCBI Taxonomy" id="93466"/>
    <lineage>
        <taxon>Bacteria</taxon>
        <taxon>Thermotogati</taxon>
        <taxon>Thermotogota</taxon>
        <taxon>Thermotogae</taxon>
        <taxon>Thermotogales</taxon>
        <taxon>Fervidobacteriaceae</taxon>
        <taxon>Fervidobacterium</taxon>
    </lineage>
</organism>
<dbReference type="AlphaFoldDB" id="A0A172T3D4"/>
<protein>
    <recommendedName>
        <fullName evidence="3">Sugar phosphate isomerase/epimerase</fullName>
    </recommendedName>
</protein>
<evidence type="ECO:0000313" key="1">
    <source>
        <dbReference type="EMBL" id="ANE41529.1"/>
    </source>
</evidence>
<proteinExistence type="predicted"/>
<gene>
    <name evidence="1" type="ORF">JM64_05830</name>
</gene>
<accession>A0A172T3D4</accession>
<dbReference type="KEGG" id="fng:JM64_05830"/>
<dbReference type="EMBL" id="CP011393">
    <property type="protein sequence ID" value="ANE41529.1"/>
    <property type="molecule type" value="Genomic_DNA"/>
</dbReference>
<dbReference type="PATRIC" id="fig|93466.3.peg.1238"/>
<reference evidence="1 2" key="1">
    <citation type="submission" date="2014-08" db="EMBL/GenBank/DDBJ databases">
        <title>Fervidobacterium pennivorans DYC genome.</title>
        <authorList>
            <person name="Wushke S."/>
        </authorList>
    </citation>
    <scope>NUCLEOTIDE SEQUENCE [LARGE SCALE GENOMIC DNA]</scope>
    <source>
        <strain evidence="1 2">DYC</strain>
    </source>
</reference>
<name>A0A172T3D4_FERPE</name>
<dbReference type="OrthoDB" id="48140at2"/>
<evidence type="ECO:0000313" key="2">
    <source>
        <dbReference type="Proteomes" id="UP000077096"/>
    </source>
</evidence>